<evidence type="ECO:0000313" key="7">
    <source>
        <dbReference type="EMBL" id="CAB1369243.1"/>
    </source>
</evidence>
<dbReference type="InterPro" id="IPR019020">
    <property type="entry name" value="Cyt-c552/DMSO_Rdtase_haem-bd"/>
</dbReference>
<evidence type="ECO:0000256" key="1">
    <source>
        <dbReference type="ARBA" id="ARBA00022448"/>
    </source>
</evidence>
<evidence type="ECO:0000259" key="6">
    <source>
        <dbReference type="Pfam" id="PF09459"/>
    </source>
</evidence>
<accession>A0A6S6Y1S6</accession>
<dbReference type="GO" id="GO:0020037">
    <property type="term" value="F:heme binding"/>
    <property type="evidence" value="ECO:0007669"/>
    <property type="project" value="InterPro"/>
</dbReference>
<evidence type="ECO:0000256" key="3">
    <source>
        <dbReference type="ARBA" id="ARBA00022723"/>
    </source>
</evidence>
<keyword evidence="4" id="KW-0249">Electron transport</keyword>
<dbReference type="AlphaFoldDB" id="A0A6S6Y1S6"/>
<organism evidence="7 8">
    <name type="scientific">Denitratisoma oestradiolicum</name>
    <dbReference type="NCBI Taxonomy" id="311182"/>
    <lineage>
        <taxon>Bacteria</taxon>
        <taxon>Pseudomonadati</taxon>
        <taxon>Pseudomonadota</taxon>
        <taxon>Betaproteobacteria</taxon>
        <taxon>Nitrosomonadales</taxon>
        <taxon>Sterolibacteriaceae</taxon>
        <taxon>Denitratisoma</taxon>
    </lineage>
</organism>
<dbReference type="GO" id="GO:0046872">
    <property type="term" value="F:metal ion binding"/>
    <property type="evidence" value="ECO:0007669"/>
    <property type="project" value="UniProtKB-KW"/>
</dbReference>
<dbReference type="OrthoDB" id="9772663at2"/>
<dbReference type="Proteomes" id="UP000515733">
    <property type="component" value="Chromosome"/>
</dbReference>
<name>A0A6S6Y1S6_9PROT</name>
<keyword evidence="3" id="KW-0479">Metal-binding</keyword>
<proteinExistence type="predicted"/>
<reference evidence="7 8" key="1">
    <citation type="submission" date="2020-03" db="EMBL/GenBank/DDBJ databases">
        <authorList>
            <consortium name="Genoscope - CEA"/>
            <person name="William W."/>
        </authorList>
    </citation>
    <scope>NUCLEOTIDE SEQUENCE [LARGE SCALE GENOMIC DNA]</scope>
    <source>
        <strain evidence="8">DSM 16959</strain>
    </source>
</reference>
<dbReference type="KEGG" id="doe:DENOEST_2078"/>
<feature type="domain" description="Cytochrome c-552/DMSO reductase-like haem-binding" evidence="6">
    <location>
        <begin position="20"/>
        <end position="126"/>
    </location>
</feature>
<dbReference type="Pfam" id="PF09459">
    <property type="entry name" value="EB_dh"/>
    <property type="match status" value="1"/>
</dbReference>
<gene>
    <name evidence="7" type="primary">ebdC</name>
    <name evidence="7" type="ORF">DENOEST_2078</name>
</gene>
<keyword evidence="8" id="KW-1185">Reference proteome</keyword>
<dbReference type="EMBL" id="LR778301">
    <property type="protein sequence ID" value="CAB1369243.1"/>
    <property type="molecule type" value="Genomic_DNA"/>
</dbReference>
<keyword evidence="1" id="KW-0813">Transport</keyword>
<keyword evidence="2" id="KW-0349">Heme</keyword>
<evidence type="ECO:0000256" key="4">
    <source>
        <dbReference type="ARBA" id="ARBA00022982"/>
    </source>
</evidence>
<protein>
    <submittedName>
        <fullName evidence="7">Putative ethylbenzene dehydrogenase-like gamma-subunit</fullName>
    </submittedName>
</protein>
<evidence type="ECO:0000256" key="2">
    <source>
        <dbReference type="ARBA" id="ARBA00022617"/>
    </source>
</evidence>
<sequence length="218" mass="24536">MFKVPRVNLPMAEIYAPNAALWHRLPSVKIKLMAAPVAMQPSKYVQAKWKDERFGQLRVLGFQAAHDGTELALRLEWQTDEPPRRTHQDNNEFPDAAALLFPLHEHAPIFMGAQDAPVSIWHWKDNGAPTAAVNLAQGIGSSTVQPEQNISVAAQWQDGHWQVVFRRLLMPPPIITSQPGFVLNTPQRIGFAVWDGYRQERAGLKAFSPNWTEFSLAT</sequence>
<evidence type="ECO:0000256" key="5">
    <source>
        <dbReference type="ARBA" id="ARBA00023004"/>
    </source>
</evidence>
<dbReference type="Gene3D" id="2.60.40.1190">
    <property type="match status" value="1"/>
</dbReference>
<evidence type="ECO:0000313" key="8">
    <source>
        <dbReference type="Proteomes" id="UP000515733"/>
    </source>
</evidence>
<keyword evidence="5" id="KW-0408">Iron</keyword>